<evidence type="ECO:0000313" key="1">
    <source>
        <dbReference type="EMBL" id="SMC80726.1"/>
    </source>
</evidence>
<organism evidence="1 2">
    <name type="scientific">Janibacter indicus</name>
    <dbReference type="NCBI Taxonomy" id="857417"/>
    <lineage>
        <taxon>Bacteria</taxon>
        <taxon>Bacillati</taxon>
        <taxon>Actinomycetota</taxon>
        <taxon>Actinomycetes</taxon>
        <taxon>Micrococcales</taxon>
        <taxon>Intrasporangiaceae</taxon>
        <taxon>Janibacter</taxon>
    </lineage>
</organism>
<reference evidence="1 2" key="1">
    <citation type="submission" date="2017-04" db="EMBL/GenBank/DDBJ databases">
        <authorList>
            <person name="Afonso C.L."/>
            <person name="Miller P.J."/>
            <person name="Scott M.A."/>
            <person name="Spackman E."/>
            <person name="Goraichik I."/>
            <person name="Dimitrov K.M."/>
            <person name="Suarez D.L."/>
            <person name="Swayne D.E."/>
        </authorList>
    </citation>
    <scope>NUCLEOTIDE SEQUENCE [LARGE SCALE GENOMIC DNA]</scope>
    <source>
        <strain evidence="1 2">CGMCC 1.12511</strain>
    </source>
</reference>
<name>A0A1W2C6J3_9MICO</name>
<gene>
    <name evidence="1" type="ORF">SAMN06296429_11069</name>
</gene>
<dbReference type="Pfam" id="PF09957">
    <property type="entry name" value="VapB_antitoxin"/>
    <property type="match status" value="1"/>
</dbReference>
<dbReference type="InterPro" id="IPR019239">
    <property type="entry name" value="VapB_antitoxin"/>
</dbReference>
<accession>A0A1W2C6J3</accession>
<protein>
    <submittedName>
        <fullName evidence="1">Transcription regulator of the Arc/MetJ class</fullName>
    </submittedName>
</protein>
<proteinExistence type="predicted"/>
<sequence>MIEVYPWCMGRTNIEIDDDLIAEAMRRYGLATKREAVDFALRRLVGPVMTREEMLAMEGSGWDGDLDQVRSDPVEPV</sequence>
<dbReference type="AlphaFoldDB" id="A0A1W2C6J3"/>
<dbReference type="EMBL" id="FWXN01000010">
    <property type="protein sequence ID" value="SMC80726.1"/>
    <property type="molecule type" value="Genomic_DNA"/>
</dbReference>
<evidence type="ECO:0000313" key="2">
    <source>
        <dbReference type="Proteomes" id="UP000192634"/>
    </source>
</evidence>
<dbReference type="Proteomes" id="UP000192634">
    <property type="component" value="Unassembled WGS sequence"/>
</dbReference>